<dbReference type="Proteomes" id="UP001519460">
    <property type="component" value="Unassembled WGS sequence"/>
</dbReference>
<keyword evidence="5" id="KW-1185">Reference proteome</keyword>
<dbReference type="InterPro" id="IPR001846">
    <property type="entry name" value="VWF_type-D"/>
</dbReference>
<dbReference type="EMBL" id="JACVVK020000061">
    <property type="protein sequence ID" value="KAK7497095.1"/>
    <property type="molecule type" value="Genomic_DNA"/>
</dbReference>
<sequence length="127" mass="13976">MEAQLMTQLLSLKEDERVFLNGGQVDPPFHTHVANVTLDEDGFVTVETGCGVVVQFDGLFQARVTTPARFRHHLHGLCGNCDGNAENDVEVHGVPFFRFRSIEAGFRAIGKFNLVADDSDRPSESTA</sequence>
<evidence type="ECO:0000313" key="4">
    <source>
        <dbReference type="EMBL" id="KAK7497095.1"/>
    </source>
</evidence>
<keyword evidence="2" id="KW-0325">Glycoprotein</keyword>
<evidence type="ECO:0000256" key="1">
    <source>
        <dbReference type="ARBA" id="ARBA00023157"/>
    </source>
</evidence>
<accession>A0ABD0LCQ7</accession>
<proteinExistence type="predicted"/>
<gene>
    <name evidence="4" type="ORF">BaRGS_00011625</name>
</gene>
<evidence type="ECO:0000259" key="3">
    <source>
        <dbReference type="PROSITE" id="PS51233"/>
    </source>
</evidence>
<name>A0ABD0LCQ7_9CAEN</name>
<evidence type="ECO:0000256" key="2">
    <source>
        <dbReference type="ARBA" id="ARBA00023180"/>
    </source>
</evidence>
<feature type="non-terminal residue" evidence="4">
    <location>
        <position position="127"/>
    </location>
</feature>
<protein>
    <recommendedName>
        <fullName evidence="3">VWFD domain-containing protein</fullName>
    </recommendedName>
</protein>
<dbReference type="AlphaFoldDB" id="A0ABD0LCQ7"/>
<feature type="domain" description="VWFD" evidence="3">
    <location>
        <begin position="1"/>
        <end position="121"/>
    </location>
</feature>
<dbReference type="InterPro" id="IPR050780">
    <property type="entry name" value="Mucin_vWF_Thrombospondin_sf"/>
</dbReference>
<keyword evidence="1" id="KW-1015">Disulfide bond</keyword>
<dbReference type="PANTHER" id="PTHR11339">
    <property type="entry name" value="EXTRACELLULAR MATRIX GLYCOPROTEIN RELATED"/>
    <property type="match status" value="1"/>
</dbReference>
<reference evidence="4 5" key="1">
    <citation type="journal article" date="2023" name="Sci. Data">
        <title>Genome assembly of the Korean intertidal mud-creeper Batillaria attramentaria.</title>
        <authorList>
            <person name="Patra A.K."/>
            <person name="Ho P.T."/>
            <person name="Jun S."/>
            <person name="Lee S.J."/>
            <person name="Kim Y."/>
            <person name="Won Y.J."/>
        </authorList>
    </citation>
    <scope>NUCLEOTIDE SEQUENCE [LARGE SCALE GENOMIC DNA]</scope>
    <source>
        <strain evidence="4">Wonlab-2016</strain>
    </source>
</reference>
<evidence type="ECO:0000313" key="5">
    <source>
        <dbReference type="Proteomes" id="UP001519460"/>
    </source>
</evidence>
<dbReference type="PROSITE" id="PS51233">
    <property type="entry name" value="VWFD"/>
    <property type="match status" value="1"/>
</dbReference>
<organism evidence="4 5">
    <name type="scientific">Batillaria attramentaria</name>
    <dbReference type="NCBI Taxonomy" id="370345"/>
    <lineage>
        <taxon>Eukaryota</taxon>
        <taxon>Metazoa</taxon>
        <taxon>Spiralia</taxon>
        <taxon>Lophotrochozoa</taxon>
        <taxon>Mollusca</taxon>
        <taxon>Gastropoda</taxon>
        <taxon>Caenogastropoda</taxon>
        <taxon>Sorbeoconcha</taxon>
        <taxon>Cerithioidea</taxon>
        <taxon>Batillariidae</taxon>
        <taxon>Batillaria</taxon>
    </lineage>
</organism>
<comment type="caution">
    <text evidence="4">The sequence shown here is derived from an EMBL/GenBank/DDBJ whole genome shotgun (WGS) entry which is preliminary data.</text>
</comment>
<dbReference type="Pfam" id="PF00094">
    <property type="entry name" value="VWD"/>
    <property type="match status" value="1"/>
</dbReference>